<comment type="caution">
    <text evidence="2">The sequence shown here is derived from an EMBL/GenBank/DDBJ whole genome shotgun (WGS) entry which is preliminary data.</text>
</comment>
<feature type="transmembrane region" description="Helical" evidence="1">
    <location>
        <begin position="21"/>
        <end position="41"/>
    </location>
</feature>
<evidence type="ECO:0000256" key="1">
    <source>
        <dbReference type="SAM" id="Phobius"/>
    </source>
</evidence>
<protein>
    <submittedName>
        <fullName evidence="2">DUF1294 domain-containing protein</fullName>
    </submittedName>
</protein>
<sequence>MENRRNNQRAPHKATTRGSGAAWLCVAAIAGLLAAAVYAAILSPVVAAAYAVFSLSAFVAYIIDKSAARNGNWRTPEKTLHLLALIGGWPGALLAQSLLRHKSSKRSFLMVFWLTVMLNCTALGWLLYSGSRAPA</sequence>
<keyword evidence="1" id="KW-0472">Membrane</keyword>
<reference evidence="3" key="1">
    <citation type="submission" date="2018-09" db="EMBL/GenBank/DDBJ databases">
        <authorList>
            <person name="Zhu H."/>
        </authorList>
    </citation>
    <scope>NUCLEOTIDE SEQUENCE [LARGE SCALE GENOMIC DNA]</scope>
    <source>
        <strain evidence="3">K1R23-30</strain>
    </source>
</reference>
<dbReference type="EMBL" id="QYUO01000001">
    <property type="protein sequence ID" value="RJF97341.1"/>
    <property type="molecule type" value="Genomic_DNA"/>
</dbReference>
<organism evidence="2 3">
    <name type="scientific">Noviherbaspirillum saxi</name>
    <dbReference type="NCBI Taxonomy" id="2320863"/>
    <lineage>
        <taxon>Bacteria</taxon>
        <taxon>Pseudomonadati</taxon>
        <taxon>Pseudomonadota</taxon>
        <taxon>Betaproteobacteria</taxon>
        <taxon>Burkholderiales</taxon>
        <taxon>Oxalobacteraceae</taxon>
        <taxon>Noviherbaspirillum</taxon>
    </lineage>
</organism>
<dbReference type="OrthoDB" id="72963at2"/>
<gene>
    <name evidence="2" type="ORF">D3871_01435</name>
</gene>
<dbReference type="RefSeq" id="WP_119767292.1">
    <property type="nucleotide sequence ID" value="NZ_QYUO01000001.1"/>
</dbReference>
<keyword evidence="3" id="KW-1185">Reference proteome</keyword>
<dbReference type="AlphaFoldDB" id="A0A3A3FT22"/>
<dbReference type="Pfam" id="PF06961">
    <property type="entry name" value="DUF1294"/>
    <property type="match status" value="1"/>
</dbReference>
<feature type="transmembrane region" description="Helical" evidence="1">
    <location>
        <begin position="108"/>
        <end position="128"/>
    </location>
</feature>
<feature type="transmembrane region" description="Helical" evidence="1">
    <location>
        <begin position="47"/>
        <end position="64"/>
    </location>
</feature>
<accession>A0A3A3FT22</accession>
<dbReference type="Proteomes" id="UP000265955">
    <property type="component" value="Unassembled WGS sequence"/>
</dbReference>
<dbReference type="InterPro" id="IPR010718">
    <property type="entry name" value="DUF1294"/>
</dbReference>
<evidence type="ECO:0000313" key="3">
    <source>
        <dbReference type="Proteomes" id="UP000265955"/>
    </source>
</evidence>
<evidence type="ECO:0000313" key="2">
    <source>
        <dbReference type="EMBL" id="RJF97341.1"/>
    </source>
</evidence>
<keyword evidence="1" id="KW-1133">Transmembrane helix</keyword>
<proteinExistence type="predicted"/>
<keyword evidence="1" id="KW-0812">Transmembrane</keyword>
<name>A0A3A3FT22_9BURK</name>